<sequence length="61" mass="6669">MIEDRRNMNKENSGFEDDACSDPGCCPPQETIVRSTPKVGRNDPCPCDSGRKYKKCCGAAS</sequence>
<evidence type="ECO:0000313" key="2">
    <source>
        <dbReference type="EMBL" id="MCX2977689.1"/>
    </source>
</evidence>
<gene>
    <name evidence="2" type="ORF">EYC82_10015</name>
</gene>
<dbReference type="PANTHER" id="PTHR33747">
    <property type="entry name" value="UPF0225 PROTEIN SCO1677"/>
    <property type="match status" value="1"/>
</dbReference>
<dbReference type="PANTHER" id="PTHR33747:SF1">
    <property type="entry name" value="ADENYLATE CYCLASE-ASSOCIATED CAP C-TERMINAL DOMAIN-CONTAINING PROTEIN"/>
    <property type="match status" value="1"/>
</dbReference>
<dbReference type="Proteomes" id="UP001143304">
    <property type="component" value="Unassembled WGS sequence"/>
</dbReference>
<protein>
    <submittedName>
        <fullName evidence="2">Zinc chelation protein SecC</fullName>
    </submittedName>
</protein>
<comment type="caution">
    <text evidence="2">The sequence shown here is derived from an EMBL/GenBank/DDBJ whole genome shotgun (WGS) entry which is preliminary data.</text>
</comment>
<accession>A0ABT3T6L1</accession>
<dbReference type="InterPro" id="IPR004027">
    <property type="entry name" value="SEC_C_motif"/>
</dbReference>
<dbReference type="Gene3D" id="3.10.450.50">
    <property type="match status" value="1"/>
</dbReference>
<reference evidence="2" key="1">
    <citation type="submission" date="2019-02" db="EMBL/GenBank/DDBJ databases">
        <authorList>
            <person name="Li S.-H."/>
        </authorList>
    </citation>
    <scope>NUCLEOTIDE SEQUENCE</scope>
    <source>
        <strain evidence="2">IMCC11814</strain>
    </source>
</reference>
<keyword evidence="3" id="KW-1185">Reference proteome</keyword>
<dbReference type="EMBL" id="SHNO01000001">
    <property type="protein sequence ID" value="MCX2977689.1"/>
    <property type="molecule type" value="Genomic_DNA"/>
</dbReference>
<organism evidence="2 3">
    <name type="scientific">Candidatus Marimicrobium litorale</name>
    <dbReference type="NCBI Taxonomy" id="2518991"/>
    <lineage>
        <taxon>Bacteria</taxon>
        <taxon>Pseudomonadati</taxon>
        <taxon>Pseudomonadota</taxon>
        <taxon>Gammaproteobacteria</taxon>
        <taxon>Cellvibrionales</taxon>
        <taxon>Halieaceae</taxon>
        <taxon>Marimicrobium</taxon>
    </lineage>
</organism>
<name>A0ABT3T6L1_9GAMM</name>
<dbReference type="RefSeq" id="WP_341475055.1">
    <property type="nucleotide sequence ID" value="NZ_SHNO01000001.1"/>
</dbReference>
<dbReference type="SUPFAM" id="SSF103642">
    <property type="entry name" value="Sec-C motif"/>
    <property type="match status" value="1"/>
</dbReference>
<evidence type="ECO:0000313" key="3">
    <source>
        <dbReference type="Proteomes" id="UP001143304"/>
    </source>
</evidence>
<feature type="region of interest" description="Disordered" evidence="1">
    <location>
        <begin position="1"/>
        <end position="23"/>
    </location>
</feature>
<evidence type="ECO:0000256" key="1">
    <source>
        <dbReference type="SAM" id="MobiDB-lite"/>
    </source>
</evidence>
<dbReference type="Pfam" id="PF02810">
    <property type="entry name" value="SEC-C"/>
    <property type="match status" value="1"/>
</dbReference>
<proteinExistence type="predicted"/>